<dbReference type="Pfam" id="PF00172">
    <property type="entry name" value="Zn_clus"/>
    <property type="match status" value="1"/>
</dbReference>
<evidence type="ECO:0000256" key="6">
    <source>
        <dbReference type="SAM" id="MobiDB-lite"/>
    </source>
</evidence>
<keyword evidence="5" id="KW-0539">Nucleus</keyword>
<dbReference type="Proteomes" id="UP000816034">
    <property type="component" value="Unassembled WGS sequence"/>
</dbReference>
<keyword evidence="3" id="KW-0805">Transcription regulation</keyword>
<dbReference type="EMBL" id="PYSW02000021">
    <property type="protein sequence ID" value="KAG2383306.1"/>
    <property type="molecule type" value="Genomic_DNA"/>
</dbReference>
<evidence type="ECO:0000256" key="3">
    <source>
        <dbReference type="ARBA" id="ARBA00023015"/>
    </source>
</evidence>
<comment type="caution">
    <text evidence="8">The sequence shown here is derived from an EMBL/GenBank/DDBJ whole genome shotgun (WGS) entry which is preliminary data.</text>
</comment>
<evidence type="ECO:0000313" key="8">
    <source>
        <dbReference type="EMBL" id="KAG2383306.1"/>
    </source>
</evidence>
<evidence type="ECO:0000256" key="4">
    <source>
        <dbReference type="ARBA" id="ARBA00023163"/>
    </source>
</evidence>
<accession>A0AA88GQ94</accession>
<keyword evidence="2" id="KW-0479">Metal-binding</keyword>
<dbReference type="PANTHER" id="PTHR47338">
    <property type="entry name" value="ZN(II)2CYS6 TRANSCRIPTION FACTOR (EUROFUNG)-RELATED"/>
    <property type="match status" value="1"/>
</dbReference>
<feature type="compositionally biased region" description="Polar residues" evidence="6">
    <location>
        <begin position="1"/>
        <end position="17"/>
    </location>
</feature>
<evidence type="ECO:0000259" key="7">
    <source>
        <dbReference type="PROSITE" id="PS50048"/>
    </source>
</evidence>
<dbReference type="PROSITE" id="PS50048">
    <property type="entry name" value="ZN2_CY6_FUNGAL_2"/>
    <property type="match status" value="1"/>
</dbReference>
<proteinExistence type="predicted"/>
<dbReference type="AlphaFoldDB" id="A0AA88GQ94"/>
<reference evidence="8 9" key="1">
    <citation type="journal article" date="2018" name="BMC Genomics">
        <title>The genome of Naegleria lovaniensis, the basis for a comparative approach to unravel pathogenicity factors of the human pathogenic amoeba N. fowleri.</title>
        <authorList>
            <person name="Liechti N."/>
            <person name="Schurch N."/>
            <person name="Bruggmann R."/>
            <person name="Wittwer M."/>
        </authorList>
    </citation>
    <scope>NUCLEOTIDE SEQUENCE [LARGE SCALE GENOMIC DNA]</scope>
    <source>
        <strain evidence="8 9">ATCC 30569</strain>
    </source>
</reference>
<keyword evidence="4" id="KW-0804">Transcription</keyword>
<feature type="region of interest" description="Disordered" evidence="6">
    <location>
        <begin position="141"/>
        <end position="189"/>
    </location>
</feature>
<name>A0AA88GQ94_NAELO</name>
<dbReference type="GO" id="GO:0000981">
    <property type="term" value="F:DNA-binding transcription factor activity, RNA polymerase II-specific"/>
    <property type="evidence" value="ECO:0007669"/>
    <property type="project" value="InterPro"/>
</dbReference>
<evidence type="ECO:0000256" key="2">
    <source>
        <dbReference type="ARBA" id="ARBA00022723"/>
    </source>
</evidence>
<dbReference type="GO" id="GO:0008270">
    <property type="term" value="F:zinc ion binding"/>
    <property type="evidence" value="ECO:0007669"/>
    <property type="project" value="InterPro"/>
</dbReference>
<keyword evidence="9" id="KW-1185">Reference proteome</keyword>
<dbReference type="Gene3D" id="4.10.240.10">
    <property type="entry name" value="Zn(2)-C6 fungal-type DNA-binding domain"/>
    <property type="match status" value="1"/>
</dbReference>
<evidence type="ECO:0000256" key="5">
    <source>
        <dbReference type="ARBA" id="ARBA00023242"/>
    </source>
</evidence>
<dbReference type="GeneID" id="68097098"/>
<dbReference type="RefSeq" id="XP_044548985.1">
    <property type="nucleotide sequence ID" value="XM_044694305.1"/>
</dbReference>
<dbReference type="CDD" id="cd12148">
    <property type="entry name" value="fungal_TF_MHR"/>
    <property type="match status" value="1"/>
</dbReference>
<evidence type="ECO:0000256" key="1">
    <source>
        <dbReference type="ARBA" id="ARBA00004123"/>
    </source>
</evidence>
<dbReference type="GO" id="GO:0005634">
    <property type="term" value="C:nucleus"/>
    <property type="evidence" value="ECO:0007669"/>
    <property type="project" value="UniProtKB-SubCell"/>
</dbReference>
<dbReference type="SMART" id="SM00066">
    <property type="entry name" value="GAL4"/>
    <property type="match status" value="1"/>
</dbReference>
<gene>
    <name evidence="8" type="ORF">C9374_004643</name>
</gene>
<feature type="compositionally biased region" description="Low complexity" evidence="6">
    <location>
        <begin position="39"/>
        <end position="63"/>
    </location>
</feature>
<evidence type="ECO:0000313" key="9">
    <source>
        <dbReference type="Proteomes" id="UP000816034"/>
    </source>
</evidence>
<dbReference type="PROSITE" id="PS00463">
    <property type="entry name" value="ZN2_CY6_FUNGAL_1"/>
    <property type="match status" value="1"/>
</dbReference>
<dbReference type="PANTHER" id="PTHR47338:SF5">
    <property type="entry name" value="ZN(II)2CYS6 TRANSCRIPTION FACTOR (EUROFUNG)"/>
    <property type="match status" value="1"/>
</dbReference>
<feature type="compositionally biased region" description="Polar residues" evidence="6">
    <location>
        <begin position="24"/>
        <end position="38"/>
    </location>
</feature>
<comment type="subcellular location">
    <subcellularLocation>
        <location evidence="1">Nucleus</location>
    </subcellularLocation>
</comment>
<dbReference type="InterPro" id="IPR050815">
    <property type="entry name" value="TF_fung"/>
</dbReference>
<dbReference type="CDD" id="cd00067">
    <property type="entry name" value="GAL4"/>
    <property type="match status" value="1"/>
</dbReference>
<dbReference type="InterPro" id="IPR001138">
    <property type="entry name" value="Zn2Cys6_DnaBD"/>
</dbReference>
<organism evidence="8 9">
    <name type="scientific">Naegleria lovaniensis</name>
    <name type="common">Amoeba</name>
    <dbReference type="NCBI Taxonomy" id="51637"/>
    <lineage>
        <taxon>Eukaryota</taxon>
        <taxon>Discoba</taxon>
        <taxon>Heterolobosea</taxon>
        <taxon>Tetramitia</taxon>
        <taxon>Eutetramitia</taxon>
        <taxon>Vahlkampfiidae</taxon>
        <taxon>Naegleria</taxon>
    </lineage>
</organism>
<protein>
    <recommendedName>
        <fullName evidence="7">Zn(2)-C6 fungal-type domain-containing protein</fullName>
    </recommendedName>
</protein>
<feature type="region of interest" description="Disordered" evidence="6">
    <location>
        <begin position="1"/>
        <end position="94"/>
    </location>
</feature>
<dbReference type="SUPFAM" id="SSF57701">
    <property type="entry name" value="Zn2/Cys6 DNA-binding domain"/>
    <property type="match status" value="1"/>
</dbReference>
<sequence length="423" mass="47539">MNNQNTSSAMQGLNPQHQELLHQIISTTMHHQPPGDSTPQISQQKPQQQKQSPPQPSSQQQDAPQKEASIATKRSAKKSASNATDTPEEHVPHLGSVELNQDPTQMYFPIACVNCRGRHKKCEKNYPSCAQCIKRGVECSYRSPKKKGRHNQSSSSKQEQVTTVQTTSGSSSSRFTPYPTSTNASTNNNLRNIELSEELSKYLSSQLGPNFTQQYSNVSELLSNIQLSMMNNKVNEQLVISAQRKKTIDLYEGVISLGYSLVDINVIEQALFETDNLESFNYSPEFLSLLYAIHAVTCQALGQDQQAFLSFQKTKNCLANCFDSWNNVLVANTYSHLALYCASSGDTETARFYLNFVDFYFGNRHKIDFDRLDEYVIDASETNSLREFLLKNADNPNVKQAMSNLGINSAEFLKNTLREIKQK</sequence>
<feature type="domain" description="Zn(2)-C6 fungal-type" evidence="7">
    <location>
        <begin position="111"/>
        <end position="141"/>
    </location>
</feature>
<feature type="compositionally biased region" description="Low complexity" evidence="6">
    <location>
        <begin position="152"/>
        <end position="173"/>
    </location>
</feature>
<feature type="compositionally biased region" description="Polar residues" evidence="6">
    <location>
        <begin position="174"/>
        <end position="189"/>
    </location>
</feature>
<dbReference type="InterPro" id="IPR036864">
    <property type="entry name" value="Zn2-C6_fun-type_DNA-bd_sf"/>
</dbReference>